<evidence type="ECO:0000256" key="1">
    <source>
        <dbReference type="SAM" id="MobiDB-lite"/>
    </source>
</evidence>
<dbReference type="Proteomes" id="UP001489004">
    <property type="component" value="Unassembled WGS sequence"/>
</dbReference>
<feature type="compositionally biased region" description="Polar residues" evidence="1">
    <location>
        <begin position="110"/>
        <end position="120"/>
    </location>
</feature>
<comment type="caution">
    <text evidence="2">The sequence shown here is derived from an EMBL/GenBank/DDBJ whole genome shotgun (WGS) entry which is preliminary data.</text>
</comment>
<gene>
    <name evidence="2" type="ORF">WJX72_010597</name>
</gene>
<dbReference type="AlphaFoldDB" id="A0AAW1Q9V3"/>
<sequence>MGPLPKGCHTFGRRKLPKQCKCDELEQRFSQWPWGQEACRSWWQYFLCAGRGKPKRKSPDQQVSAYGFSYRDNLSSTQGALGSLEQPLILPPLPALSKITEDSEEAESLSARQQRAANRC</sequence>
<organism evidence="2 3">
    <name type="scientific">[Myrmecia] bisecta</name>
    <dbReference type="NCBI Taxonomy" id="41462"/>
    <lineage>
        <taxon>Eukaryota</taxon>
        <taxon>Viridiplantae</taxon>
        <taxon>Chlorophyta</taxon>
        <taxon>core chlorophytes</taxon>
        <taxon>Trebouxiophyceae</taxon>
        <taxon>Trebouxiales</taxon>
        <taxon>Trebouxiaceae</taxon>
        <taxon>Myrmecia</taxon>
    </lineage>
</organism>
<keyword evidence="3" id="KW-1185">Reference proteome</keyword>
<evidence type="ECO:0000313" key="3">
    <source>
        <dbReference type="Proteomes" id="UP001489004"/>
    </source>
</evidence>
<accession>A0AAW1Q9V3</accession>
<proteinExistence type="predicted"/>
<evidence type="ECO:0000313" key="2">
    <source>
        <dbReference type="EMBL" id="KAK9817167.1"/>
    </source>
</evidence>
<feature type="region of interest" description="Disordered" evidence="1">
    <location>
        <begin position="101"/>
        <end position="120"/>
    </location>
</feature>
<dbReference type="EMBL" id="JALJOR010000005">
    <property type="protein sequence ID" value="KAK9817167.1"/>
    <property type="molecule type" value="Genomic_DNA"/>
</dbReference>
<name>A0AAW1Q9V3_9CHLO</name>
<protein>
    <submittedName>
        <fullName evidence="2">Uncharacterized protein</fullName>
    </submittedName>
</protein>
<reference evidence="2 3" key="1">
    <citation type="journal article" date="2024" name="Nat. Commun.">
        <title>Phylogenomics reveals the evolutionary origins of lichenization in chlorophyte algae.</title>
        <authorList>
            <person name="Puginier C."/>
            <person name="Libourel C."/>
            <person name="Otte J."/>
            <person name="Skaloud P."/>
            <person name="Haon M."/>
            <person name="Grisel S."/>
            <person name="Petersen M."/>
            <person name="Berrin J.G."/>
            <person name="Delaux P.M."/>
            <person name="Dal Grande F."/>
            <person name="Keller J."/>
        </authorList>
    </citation>
    <scope>NUCLEOTIDE SEQUENCE [LARGE SCALE GENOMIC DNA]</scope>
    <source>
        <strain evidence="2 3">SAG 2043</strain>
    </source>
</reference>